<reference evidence="2" key="1">
    <citation type="submission" date="2017-07" db="EMBL/GenBank/DDBJ databases">
        <authorList>
            <person name="Mikheyev A."/>
            <person name="Grau M."/>
        </authorList>
    </citation>
    <scope>NUCLEOTIDE SEQUENCE</scope>
    <source>
        <tissue evidence="2">Venom_gland</tissue>
    </source>
</reference>
<feature type="transmembrane region" description="Helical" evidence="1">
    <location>
        <begin position="60"/>
        <end position="80"/>
    </location>
</feature>
<evidence type="ECO:0000313" key="2">
    <source>
        <dbReference type="EMBL" id="LAA29780.1"/>
    </source>
</evidence>
<keyword evidence="1" id="KW-0472">Membrane</keyword>
<dbReference type="InterPro" id="IPR018154">
    <property type="entry name" value="TLV/ENV_coat_polyprotein"/>
</dbReference>
<dbReference type="Gene3D" id="1.10.287.210">
    <property type="match status" value="1"/>
</dbReference>
<dbReference type="EMBL" id="IACI01081697">
    <property type="protein sequence ID" value="LAA29780.1"/>
    <property type="molecule type" value="Transcribed_RNA"/>
</dbReference>
<keyword evidence="1" id="KW-0812">Transmembrane</keyword>
<dbReference type="SUPFAM" id="SSF58069">
    <property type="entry name" value="Virus ectodomain"/>
    <property type="match status" value="1"/>
</dbReference>
<sequence>MAGSRIDAALNTIATEQDKLRTAVYQNRLALDYLLAAEGGVCGKFNLTNCCLQINPVGKVVVGMALLGLLLLPCLMPIIWNVIQSTEENVVTTTHQKQVNMTLRSEVIPYCDNPAAQKAAFIMTPEKKTFP</sequence>
<keyword evidence="1" id="KW-1133">Transmembrane helix</keyword>
<name>A0A2H6ND99_9SAUR</name>
<proteinExistence type="predicted"/>
<dbReference type="AlphaFoldDB" id="A0A2H6ND99"/>
<evidence type="ECO:0000256" key="1">
    <source>
        <dbReference type="SAM" id="Phobius"/>
    </source>
</evidence>
<reference evidence="2" key="2">
    <citation type="submission" date="2017-12" db="EMBL/GenBank/DDBJ databases">
        <title>Coralsnake Venomics: Analyses of Venom Gland Transcriptomes and Proteomes of Six Brazilian Taxa.</title>
        <authorList>
            <person name="Aird S.D."/>
            <person name="Jorge da Silva N."/>
            <person name="Qiu L."/>
            <person name="Villar-Briones A."/>
            <person name="Aparecida-Saddi V."/>
            <person name="Campos-Telles M.P."/>
            <person name="Grau M."/>
            <person name="Mikheyev A.S."/>
        </authorList>
    </citation>
    <scope>NUCLEOTIDE SEQUENCE</scope>
    <source>
        <tissue evidence="2">Venom_gland</tissue>
    </source>
</reference>
<protein>
    <submittedName>
        <fullName evidence="2">Uncharacterized protein</fullName>
    </submittedName>
</protein>
<dbReference type="PANTHER" id="PTHR10424">
    <property type="entry name" value="VIRAL ENVELOPE PROTEIN"/>
    <property type="match status" value="1"/>
</dbReference>
<dbReference type="PANTHER" id="PTHR10424:SF68">
    <property type="entry name" value="ENDOGENOUS RETROVIRUS GROUP 3 MEMBER 1 ENV POLYPROTEIN"/>
    <property type="match status" value="1"/>
</dbReference>
<organism evidence="2">
    <name type="scientific">Micrurus carvalhoi</name>
    <dbReference type="NCBI Taxonomy" id="3147026"/>
    <lineage>
        <taxon>Eukaryota</taxon>
        <taxon>Metazoa</taxon>
        <taxon>Chordata</taxon>
        <taxon>Craniata</taxon>
        <taxon>Vertebrata</taxon>
        <taxon>Euteleostomi</taxon>
        <taxon>Lepidosauria</taxon>
        <taxon>Squamata</taxon>
        <taxon>Bifurcata</taxon>
        <taxon>Unidentata</taxon>
        <taxon>Episquamata</taxon>
        <taxon>Toxicofera</taxon>
        <taxon>Serpentes</taxon>
        <taxon>Colubroidea</taxon>
        <taxon>Elapidae</taxon>
        <taxon>Elapinae</taxon>
        <taxon>Micrurus</taxon>
    </lineage>
</organism>
<accession>A0A2H6ND99</accession>